<gene>
    <name evidence="2" type="ORF">ECRASSUSDP1_LOCUS29463</name>
</gene>
<evidence type="ECO:0000256" key="1">
    <source>
        <dbReference type="SAM" id="MobiDB-lite"/>
    </source>
</evidence>
<feature type="region of interest" description="Disordered" evidence="1">
    <location>
        <begin position="82"/>
        <end position="107"/>
    </location>
</feature>
<feature type="region of interest" description="Disordered" evidence="1">
    <location>
        <begin position="20"/>
        <end position="69"/>
    </location>
</feature>
<organism evidence="2 3">
    <name type="scientific">Euplotes crassus</name>
    <dbReference type="NCBI Taxonomy" id="5936"/>
    <lineage>
        <taxon>Eukaryota</taxon>
        <taxon>Sar</taxon>
        <taxon>Alveolata</taxon>
        <taxon>Ciliophora</taxon>
        <taxon>Intramacronucleata</taxon>
        <taxon>Spirotrichea</taxon>
        <taxon>Hypotrichia</taxon>
        <taxon>Euplotida</taxon>
        <taxon>Euplotidae</taxon>
        <taxon>Moneuplotes</taxon>
    </lineage>
</organism>
<feature type="compositionally biased region" description="Basic and acidic residues" evidence="1">
    <location>
        <begin position="208"/>
        <end position="226"/>
    </location>
</feature>
<feature type="compositionally biased region" description="Polar residues" evidence="1">
    <location>
        <begin position="98"/>
        <end position="107"/>
    </location>
</feature>
<accession>A0AAD2DB22</accession>
<evidence type="ECO:0000313" key="3">
    <source>
        <dbReference type="Proteomes" id="UP001295684"/>
    </source>
</evidence>
<keyword evidence="3" id="KW-1185">Reference proteome</keyword>
<protein>
    <submittedName>
        <fullName evidence="2">Uncharacterized protein</fullName>
    </submittedName>
</protein>
<dbReference type="Proteomes" id="UP001295684">
    <property type="component" value="Unassembled WGS sequence"/>
</dbReference>
<feature type="region of interest" description="Disordered" evidence="1">
    <location>
        <begin position="145"/>
        <end position="164"/>
    </location>
</feature>
<evidence type="ECO:0000313" key="2">
    <source>
        <dbReference type="EMBL" id="CAI2387829.1"/>
    </source>
</evidence>
<feature type="compositionally biased region" description="Polar residues" evidence="1">
    <location>
        <begin position="31"/>
        <end position="44"/>
    </location>
</feature>
<dbReference type="EMBL" id="CAMPGE010030312">
    <property type="protein sequence ID" value="CAI2387829.1"/>
    <property type="molecule type" value="Genomic_DNA"/>
</dbReference>
<feature type="region of interest" description="Disordered" evidence="1">
    <location>
        <begin position="199"/>
        <end position="230"/>
    </location>
</feature>
<dbReference type="AlphaFoldDB" id="A0AAD2DB22"/>
<feature type="compositionally biased region" description="Basic and acidic residues" evidence="1">
    <location>
        <begin position="47"/>
        <end position="62"/>
    </location>
</feature>
<feature type="compositionally biased region" description="Basic and acidic residues" evidence="1">
    <location>
        <begin position="84"/>
        <end position="95"/>
    </location>
</feature>
<feature type="region of interest" description="Disordered" evidence="1">
    <location>
        <begin position="116"/>
        <end position="135"/>
    </location>
</feature>
<sequence>MNKQESGSKKPTVNLYLKKYQMGSEMGRKPASTNKNKLNSSYCTPNKDYRRLNSDSFARSESKIGYGPSIDSYINLRKAQLTKKYSEERTPESKQKSKNSNLRVANVSRISKTKTVCPIKHLSKPGLSSNSKKARAKHLNIRPYEDSSKDENFGVSSDPKTPVKRSSIKKATLYLSDEKESQQRGKLCQIRQIDRKFTGTDPQIHDSNGLEEKSEMNCEGHVKETNTARSSTATKSEISCCSSKINSGKHRRIYEQSYYCKIDLSQRDISQESLDKMKKDCDKNLKKMYLNKFKKSIKAKKIPQSHNVPFQTMYSTKALTMGKGPSFKTTERADQRKDYYQSLERNKENQKKFAEKTANAKSCEIGLEPSALLSLLASPDFDPEMLGDH</sequence>
<name>A0AAD2DB22_EUPCR</name>
<reference evidence="2" key="1">
    <citation type="submission" date="2023-07" db="EMBL/GenBank/DDBJ databases">
        <authorList>
            <consortium name="AG Swart"/>
            <person name="Singh M."/>
            <person name="Singh A."/>
            <person name="Seah K."/>
            <person name="Emmerich C."/>
        </authorList>
    </citation>
    <scope>NUCLEOTIDE SEQUENCE</scope>
    <source>
        <strain evidence="2">DP1</strain>
    </source>
</reference>
<proteinExistence type="predicted"/>
<comment type="caution">
    <text evidence="2">The sequence shown here is derived from an EMBL/GenBank/DDBJ whole genome shotgun (WGS) entry which is preliminary data.</text>
</comment>